<dbReference type="Proteomes" id="UP000325315">
    <property type="component" value="Unassembled WGS sequence"/>
</dbReference>
<proteinExistence type="predicted"/>
<accession>A0A5B6UT38</accession>
<comment type="caution">
    <text evidence="2">The sequence shown here is derived from an EMBL/GenBank/DDBJ whole genome shotgun (WGS) entry which is preliminary data.</text>
</comment>
<evidence type="ECO:0000313" key="3">
    <source>
        <dbReference type="Proteomes" id="UP000325315"/>
    </source>
</evidence>
<keyword evidence="1" id="KW-0472">Membrane</keyword>
<feature type="transmembrane region" description="Helical" evidence="1">
    <location>
        <begin position="39"/>
        <end position="58"/>
    </location>
</feature>
<evidence type="ECO:0000256" key="1">
    <source>
        <dbReference type="SAM" id="Phobius"/>
    </source>
</evidence>
<protein>
    <submittedName>
        <fullName evidence="2">Uncharacterized protein</fullName>
    </submittedName>
</protein>
<name>A0A5B6UT38_9ROSI</name>
<keyword evidence="1" id="KW-0812">Transmembrane</keyword>
<organism evidence="2 3">
    <name type="scientific">Gossypium australe</name>
    <dbReference type="NCBI Taxonomy" id="47621"/>
    <lineage>
        <taxon>Eukaryota</taxon>
        <taxon>Viridiplantae</taxon>
        <taxon>Streptophyta</taxon>
        <taxon>Embryophyta</taxon>
        <taxon>Tracheophyta</taxon>
        <taxon>Spermatophyta</taxon>
        <taxon>Magnoliopsida</taxon>
        <taxon>eudicotyledons</taxon>
        <taxon>Gunneridae</taxon>
        <taxon>Pentapetalae</taxon>
        <taxon>rosids</taxon>
        <taxon>malvids</taxon>
        <taxon>Malvales</taxon>
        <taxon>Malvaceae</taxon>
        <taxon>Malvoideae</taxon>
        <taxon>Gossypium</taxon>
    </lineage>
</organism>
<reference evidence="3" key="1">
    <citation type="journal article" date="2019" name="Plant Biotechnol. J.">
        <title>Genome sequencing of the Australian wild diploid species Gossypium australe highlights disease resistance and delayed gland morphogenesis.</title>
        <authorList>
            <person name="Cai Y."/>
            <person name="Cai X."/>
            <person name="Wang Q."/>
            <person name="Wang P."/>
            <person name="Zhang Y."/>
            <person name="Cai C."/>
            <person name="Xu Y."/>
            <person name="Wang K."/>
            <person name="Zhou Z."/>
            <person name="Wang C."/>
            <person name="Geng S."/>
            <person name="Li B."/>
            <person name="Dong Q."/>
            <person name="Hou Y."/>
            <person name="Wang H."/>
            <person name="Ai P."/>
            <person name="Liu Z."/>
            <person name="Yi F."/>
            <person name="Sun M."/>
            <person name="An G."/>
            <person name="Cheng J."/>
            <person name="Zhang Y."/>
            <person name="Shi Q."/>
            <person name="Xie Y."/>
            <person name="Shi X."/>
            <person name="Chang Y."/>
            <person name="Huang F."/>
            <person name="Chen Y."/>
            <person name="Hong S."/>
            <person name="Mi L."/>
            <person name="Sun Q."/>
            <person name="Zhang L."/>
            <person name="Zhou B."/>
            <person name="Peng R."/>
            <person name="Zhang X."/>
            <person name="Liu F."/>
        </authorList>
    </citation>
    <scope>NUCLEOTIDE SEQUENCE [LARGE SCALE GENOMIC DNA]</scope>
    <source>
        <strain evidence="3">cv. PA1801</strain>
    </source>
</reference>
<gene>
    <name evidence="2" type="ORF">EPI10_027853</name>
</gene>
<dbReference type="EMBL" id="SMMG02000009">
    <property type="protein sequence ID" value="KAA3461271.1"/>
    <property type="molecule type" value="Genomic_DNA"/>
</dbReference>
<evidence type="ECO:0000313" key="2">
    <source>
        <dbReference type="EMBL" id="KAA3461271.1"/>
    </source>
</evidence>
<keyword evidence="1" id="KW-1133">Transmembrane helix</keyword>
<sequence>MLASIWDTVIGVFGVSNLVDNGHYFGLPSFFGRNKRKEIVIKMIVLALPVYCISVFLLPPTFCNYL</sequence>
<dbReference type="AlphaFoldDB" id="A0A5B6UT38"/>
<keyword evidence="3" id="KW-1185">Reference proteome</keyword>